<dbReference type="KEGG" id="cei:CEPID_07710"/>
<gene>
    <name evidence="2" type="ORF">CEPID_07710</name>
</gene>
<organism evidence="2 3">
    <name type="scientific">Corynebacterium epidermidicanis</name>
    <dbReference type="NCBI Taxonomy" id="1050174"/>
    <lineage>
        <taxon>Bacteria</taxon>
        <taxon>Bacillati</taxon>
        <taxon>Actinomycetota</taxon>
        <taxon>Actinomycetes</taxon>
        <taxon>Mycobacteriales</taxon>
        <taxon>Corynebacteriaceae</taxon>
        <taxon>Corynebacterium</taxon>
    </lineage>
</organism>
<evidence type="ECO:0000313" key="2">
    <source>
        <dbReference type="EMBL" id="AKK03392.1"/>
    </source>
</evidence>
<dbReference type="PATRIC" id="fig|1050174.4.peg.1552"/>
<dbReference type="AlphaFoldDB" id="A0A0G3GX10"/>
<feature type="domain" description="Serine aminopeptidase S33" evidence="1">
    <location>
        <begin position="89"/>
        <end position="283"/>
    </location>
</feature>
<dbReference type="SUPFAM" id="SSF53474">
    <property type="entry name" value="alpha/beta-Hydrolases"/>
    <property type="match status" value="1"/>
</dbReference>
<accession>A0A0G3GX10</accession>
<dbReference type="STRING" id="1050174.CEPID_07710"/>
<dbReference type="Pfam" id="PF12146">
    <property type="entry name" value="Hydrolase_4"/>
    <property type="match status" value="1"/>
</dbReference>
<proteinExistence type="predicted"/>
<keyword evidence="3" id="KW-1185">Reference proteome</keyword>
<sequence length="379" mass="43350">MEDLPFSEDWDEDVLGDGFQRRTFELGPDPDVEPPIVATVVRYFPSSALNFNSGNPSTLQQLKEQHAGKSEFHSRPAIMYVPGTRDYFFHRHVAEYLHQQGFAVYVVDLRKCGRSHRKGQLRHYVSDAVLYFKDLKIVSEFILAQGHPQLIAMGYSFSGQVLAHWLDHLRRTDDQHIRPAISGSSFNNPWIELTYPDWCVRIARVVAPILATWSPEMRLYQKKLATYVESLHKDYHGEWDFDLTYKPRGGHTKYWGWVNEAIKLIDRVQSGAVNCGVPVLVMCSLRSSSARVFGDDTHTTDLVLNVDRIINYASLLGSDVTYIPIKDATHDVFLSQQRPRAQALHTCIDWLRDTAKLPSGTTPKPKFGNLYRIVAFNQL</sequence>
<dbReference type="RefSeq" id="WP_047240436.1">
    <property type="nucleotide sequence ID" value="NZ_CP011541.1"/>
</dbReference>
<evidence type="ECO:0000259" key="1">
    <source>
        <dbReference type="Pfam" id="PF12146"/>
    </source>
</evidence>
<name>A0A0G3GX10_9CORY</name>
<reference evidence="2 3" key="1">
    <citation type="submission" date="2015-05" db="EMBL/GenBank/DDBJ databases">
        <title>Complete genome sequence of Corynebacterium epidermidicanis DSM 45586, isolated from the skin of a dog suffering from pruritus.</title>
        <authorList>
            <person name="Ruckert C."/>
            <person name="Albersmeier A."/>
            <person name="Winkler A."/>
            <person name="Tauch A."/>
        </authorList>
    </citation>
    <scope>NUCLEOTIDE SEQUENCE [LARGE SCALE GENOMIC DNA]</scope>
    <source>
        <strain evidence="2 3">DSM 45586</strain>
    </source>
</reference>
<dbReference type="Gene3D" id="3.40.50.1820">
    <property type="entry name" value="alpha/beta hydrolase"/>
    <property type="match status" value="1"/>
</dbReference>
<dbReference type="Proteomes" id="UP000035368">
    <property type="component" value="Chromosome"/>
</dbReference>
<evidence type="ECO:0000313" key="3">
    <source>
        <dbReference type="Proteomes" id="UP000035368"/>
    </source>
</evidence>
<protein>
    <submittedName>
        <fullName evidence="2">Lysophospholipase</fullName>
    </submittedName>
</protein>
<dbReference type="OrthoDB" id="9801217at2"/>
<dbReference type="InterPro" id="IPR029058">
    <property type="entry name" value="AB_hydrolase_fold"/>
</dbReference>
<dbReference type="InterPro" id="IPR022742">
    <property type="entry name" value="Hydrolase_4"/>
</dbReference>
<dbReference type="EMBL" id="CP011541">
    <property type="protein sequence ID" value="AKK03392.1"/>
    <property type="molecule type" value="Genomic_DNA"/>
</dbReference>